<name>A0A0A7FUQ5_9CLOT</name>
<evidence type="ECO:0000313" key="2">
    <source>
        <dbReference type="EMBL" id="AIY83283.1"/>
    </source>
</evidence>
<keyword evidence="1" id="KW-0472">Membrane</keyword>
<evidence type="ECO:0000256" key="1">
    <source>
        <dbReference type="SAM" id="Phobius"/>
    </source>
</evidence>
<keyword evidence="1" id="KW-1133">Transmembrane helix</keyword>
<dbReference type="STRING" id="1561.NPD11_2334"/>
<sequence length="217" mass="24775">MKSIIKTLLLFLVIFSAITVRGEATEVLPSNVKLEGNSDGIVFISGDEPFLYKENMLPGDTVSRKMILKNNYTDSYFVYLKGERISKEEPYDLLDKIYVNITYENKSIYNGKILGKNKESREIPLGLIKPGEEKQLTATATLDGDAIGNEYKNKEVEVNWIFTAVRIPNENDNSTNIYDKFKKYMKNILPKTGYENEYLFGAIIIASGIYLVIKRRK</sequence>
<dbReference type="eggNOG" id="ENOG50340BS">
    <property type="taxonomic scope" value="Bacteria"/>
</dbReference>
<proteinExistence type="predicted"/>
<evidence type="ECO:0000313" key="3">
    <source>
        <dbReference type="Proteomes" id="UP000030635"/>
    </source>
</evidence>
<reference evidence="2 3" key="1">
    <citation type="journal article" date="2015" name="Infect. Genet. Evol.">
        <title>Genomic sequences of six botulinum neurotoxin-producing strains representing three clostridial species illustrate the mobility and diversity of botulinum neurotoxin genes.</title>
        <authorList>
            <person name="Smith T.J."/>
            <person name="Hill K.K."/>
            <person name="Xie G."/>
            <person name="Foley B.T."/>
            <person name="Williamson C.H."/>
            <person name="Foster J.T."/>
            <person name="Johnson S.L."/>
            <person name="Chertkov O."/>
            <person name="Teshima H."/>
            <person name="Gibbons H.S."/>
            <person name="Johnsky L.A."/>
            <person name="Karavis M.A."/>
            <person name="Smith L.A."/>
        </authorList>
    </citation>
    <scope>NUCLEOTIDE SEQUENCE [LARGE SCALE GENOMIC DNA]</scope>
    <source>
        <strain evidence="2">Sullivan</strain>
    </source>
</reference>
<dbReference type="OrthoDB" id="1938442at2"/>
<keyword evidence="3" id="KW-1185">Reference proteome</keyword>
<protein>
    <recommendedName>
        <fullName evidence="4">LPXTG cell wall anchor domain-containing protein</fullName>
    </recommendedName>
</protein>
<dbReference type="EMBL" id="CP006905">
    <property type="protein sequence ID" value="AIY83283.1"/>
    <property type="molecule type" value="Genomic_DNA"/>
</dbReference>
<dbReference type="AlphaFoldDB" id="A0A0A7FUQ5"/>
<dbReference type="KEGG" id="cbv:U729_656"/>
<dbReference type="RefSeq" id="WP_039311597.1">
    <property type="nucleotide sequence ID" value="NZ_CP006905.1"/>
</dbReference>
<keyword evidence="1" id="KW-0812">Transmembrane</keyword>
<dbReference type="HOGENOM" id="CLU_1141018_0_0_9"/>
<evidence type="ECO:0008006" key="4">
    <source>
        <dbReference type="Google" id="ProtNLM"/>
    </source>
</evidence>
<organism evidence="2 3">
    <name type="scientific">Clostridium baratii str. Sullivan</name>
    <dbReference type="NCBI Taxonomy" id="1415775"/>
    <lineage>
        <taxon>Bacteria</taxon>
        <taxon>Bacillati</taxon>
        <taxon>Bacillota</taxon>
        <taxon>Clostridia</taxon>
        <taxon>Eubacteriales</taxon>
        <taxon>Clostridiaceae</taxon>
        <taxon>Clostridium</taxon>
    </lineage>
</organism>
<dbReference type="Proteomes" id="UP000030635">
    <property type="component" value="Chromosome"/>
</dbReference>
<accession>A0A0A7FUQ5</accession>
<gene>
    <name evidence="2" type="ORF">U729_656</name>
</gene>
<feature type="transmembrane region" description="Helical" evidence="1">
    <location>
        <begin position="198"/>
        <end position="213"/>
    </location>
</feature>